<evidence type="ECO:0000256" key="1">
    <source>
        <dbReference type="ARBA" id="ARBA00022737"/>
    </source>
</evidence>
<dbReference type="NCBIfam" id="TIGR00756">
    <property type="entry name" value="PPR"/>
    <property type="match status" value="8"/>
</dbReference>
<dbReference type="EMBL" id="JAJJMB010002292">
    <property type="protein sequence ID" value="KAI3952221.1"/>
    <property type="molecule type" value="Genomic_DNA"/>
</dbReference>
<evidence type="ECO:0000313" key="3">
    <source>
        <dbReference type="EMBL" id="KAI3952221.1"/>
    </source>
</evidence>
<dbReference type="FunFam" id="1.25.40.10:FF:000351">
    <property type="entry name" value="Pentatricopeptide repeat-containing protein"/>
    <property type="match status" value="1"/>
</dbReference>
<dbReference type="FunFam" id="1.25.40.10:FF:000158">
    <property type="entry name" value="pentatricopeptide repeat-containing protein At2g33680"/>
    <property type="match status" value="1"/>
</dbReference>
<dbReference type="PANTHER" id="PTHR47926">
    <property type="entry name" value="PENTATRICOPEPTIDE REPEAT-CONTAINING PROTEIN"/>
    <property type="match status" value="1"/>
</dbReference>
<dbReference type="InterPro" id="IPR011990">
    <property type="entry name" value="TPR-like_helical_dom_sf"/>
</dbReference>
<dbReference type="Proteomes" id="UP001202328">
    <property type="component" value="Unassembled WGS sequence"/>
</dbReference>
<accession>A0AAD4TF66</accession>
<evidence type="ECO:0000256" key="2">
    <source>
        <dbReference type="PROSITE-ProRule" id="PRU00708"/>
    </source>
</evidence>
<feature type="repeat" description="PPR" evidence="2">
    <location>
        <begin position="499"/>
        <end position="533"/>
    </location>
</feature>
<dbReference type="Pfam" id="PF20431">
    <property type="entry name" value="E_motif"/>
    <property type="match status" value="1"/>
</dbReference>
<proteinExistence type="predicted"/>
<feature type="repeat" description="PPR" evidence="2">
    <location>
        <begin position="130"/>
        <end position="164"/>
    </location>
</feature>
<feature type="repeat" description="PPR" evidence="2">
    <location>
        <begin position="773"/>
        <end position="803"/>
    </location>
</feature>
<feature type="repeat" description="PPR" evidence="2">
    <location>
        <begin position="297"/>
        <end position="331"/>
    </location>
</feature>
<dbReference type="PANTHER" id="PTHR47926:SF441">
    <property type="entry name" value="PENTATRICOPEPTIDE REPEAT-CONTAINING PROTEIN"/>
    <property type="match status" value="1"/>
</dbReference>
<dbReference type="InterPro" id="IPR046848">
    <property type="entry name" value="E_motif"/>
</dbReference>
<sequence>MCATHVRTSNLLKLNSVFSLRRECFTSDAVLAFEEVQQNFQVVSNQNYSYTNLLYTCVQECKRIQSRHVCDRMPHLKSQATKKCKVIHAKTLSLGYGLEGKLGNIIVDLYGKCGEIDFAMEVFNRLDRKDTVAWNSIMSMYSRSEFPEEVVRVFRLMRNSNTVSDQYTFALVVSACTRLNNVGLGKVFHCNAIKTGIELNSFCGGSLIDMYAKCDCLPDARKLFDRVDKPDTVSWTSMIAGYVRVGLPREALELFREMERFVEKPDEVAVITIITACVGLGRLNQAIDLFSQLPNPNVVAWNVMIKGHSKSGFEEKAVSFFRDMHLVGVKPTRSTLGSVLSAIANLTDLNLGKQVHSEAIKLGLDCNVYAGSSLINMYSKCHSMESARKVFDAMDVTNTVVWNAMLGGYAQNGQSLEVKEIFSNMRNSGLEPDEFTYTKVLSAFGQWESLEMGSQFHAFIIKKNLELNLFVGNALVDMYAKSGDLKDARRQFELIPERDIVSWNAIIVGYVHEKDEEEGFRMFRKMIFDGFLPDQFSVSSILSGSANRQALEQGKQVHCFSLKLGLDLNIYAGSSLVDMYAKCGAMEAANKVFSEMPVKTVVSRNALIAGYIQNNNADEAVKEFLDMQAEGLQPSKYTFASILTACSVSSRLNLGRQVHCDTLKSGVLIDDEFSGVSLLGMYLRSSSTEDANKLFLEFPKQRSRVLWTCMISGHAQNGNSSEALCFFREMRNDDVLPDQSTFTSVLSACSGLAALQDGKVIHCLAFHTRFDLDESTCSVLVDMYAKCGDIGSSMKVFEEMVNKEDAVSWNSMIVGFAKNGYAGKALKIFDQMKHANVKPDDITFLGVLTACSHGGMVLEGREYFNLMISSGIKPRDDHFSCMIDLLGRHGRLKEAEELIEKFAFEPGAGVWATLLGACKIHGDLIRGQKAAEKLILLEPDNPSSYVLFSNLYAASKNWGASNRVRNLMKERGLKKFPGCSWIEVNAKLNLFVAGDKLHINAGEVRAVLKDLTALMREQGYIATTDFLLDEED</sequence>
<keyword evidence="4" id="KW-1185">Reference proteome</keyword>
<feature type="repeat" description="PPR" evidence="2">
    <location>
        <begin position="805"/>
        <end position="839"/>
    </location>
</feature>
<evidence type="ECO:0000313" key="4">
    <source>
        <dbReference type="Proteomes" id="UP001202328"/>
    </source>
</evidence>
<dbReference type="PROSITE" id="PS51375">
    <property type="entry name" value="PPR"/>
    <property type="match status" value="10"/>
</dbReference>
<dbReference type="FunFam" id="1.25.40.10:FF:000073">
    <property type="entry name" value="Pentatricopeptide repeat-containing protein chloroplastic"/>
    <property type="match status" value="1"/>
</dbReference>
<dbReference type="Pfam" id="PF13041">
    <property type="entry name" value="PPR_2"/>
    <property type="match status" value="7"/>
</dbReference>
<feature type="repeat" description="PPR" evidence="2">
    <location>
        <begin position="398"/>
        <end position="432"/>
    </location>
</feature>
<dbReference type="InterPro" id="IPR046960">
    <property type="entry name" value="PPR_At4g14850-like_plant"/>
</dbReference>
<feature type="repeat" description="PPR" evidence="2">
    <location>
        <begin position="840"/>
        <end position="874"/>
    </location>
</feature>
<reference evidence="3" key="1">
    <citation type="submission" date="2022-04" db="EMBL/GenBank/DDBJ databases">
        <title>A functionally conserved STORR gene fusion in Papaver species that diverged 16.8 million years ago.</title>
        <authorList>
            <person name="Catania T."/>
        </authorList>
    </citation>
    <scope>NUCLEOTIDE SEQUENCE</scope>
    <source>
        <strain evidence="3">S-188037</strain>
    </source>
</reference>
<feature type="repeat" description="PPR" evidence="2">
    <location>
        <begin position="703"/>
        <end position="737"/>
    </location>
</feature>
<dbReference type="FunFam" id="1.25.40.10:FF:000344">
    <property type="entry name" value="Pentatricopeptide repeat-containing protein"/>
    <property type="match status" value="2"/>
</dbReference>
<dbReference type="AlphaFoldDB" id="A0AAD4TF66"/>
<gene>
    <name evidence="3" type="ORF">MKW98_005916</name>
</gene>
<dbReference type="GO" id="GO:0003723">
    <property type="term" value="F:RNA binding"/>
    <property type="evidence" value="ECO:0007669"/>
    <property type="project" value="InterPro"/>
</dbReference>
<evidence type="ECO:0008006" key="5">
    <source>
        <dbReference type="Google" id="ProtNLM"/>
    </source>
</evidence>
<comment type="caution">
    <text evidence="3">The sequence shown here is derived from an EMBL/GenBank/DDBJ whole genome shotgun (WGS) entry which is preliminary data.</text>
</comment>
<dbReference type="Gene3D" id="1.25.40.10">
    <property type="entry name" value="Tetratricopeptide repeat domain"/>
    <property type="match status" value="7"/>
</dbReference>
<dbReference type="GO" id="GO:0009451">
    <property type="term" value="P:RNA modification"/>
    <property type="evidence" value="ECO:0007669"/>
    <property type="project" value="InterPro"/>
</dbReference>
<name>A0AAD4TF66_9MAGN</name>
<dbReference type="InterPro" id="IPR002885">
    <property type="entry name" value="PPR_rpt"/>
</dbReference>
<keyword evidence="1" id="KW-0677">Repeat</keyword>
<feature type="repeat" description="PPR" evidence="2">
    <location>
        <begin position="600"/>
        <end position="634"/>
    </location>
</feature>
<protein>
    <recommendedName>
        <fullName evidence="5">Pentatricopeptide repeat-containing protein</fullName>
    </recommendedName>
</protein>
<dbReference type="Pfam" id="PF01535">
    <property type="entry name" value="PPR"/>
    <property type="match status" value="7"/>
</dbReference>
<organism evidence="3 4">
    <name type="scientific">Papaver atlanticum</name>
    <dbReference type="NCBI Taxonomy" id="357466"/>
    <lineage>
        <taxon>Eukaryota</taxon>
        <taxon>Viridiplantae</taxon>
        <taxon>Streptophyta</taxon>
        <taxon>Embryophyta</taxon>
        <taxon>Tracheophyta</taxon>
        <taxon>Spermatophyta</taxon>
        <taxon>Magnoliopsida</taxon>
        <taxon>Ranunculales</taxon>
        <taxon>Papaveraceae</taxon>
        <taxon>Papaveroideae</taxon>
        <taxon>Papaver</taxon>
    </lineage>
</organism>
<feature type="repeat" description="PPR" evidence="2">
    <location>
        <begin position="231"/>
        <end position="265"/>
    </location>
</feature>
<dbReference type="GO" id="GO:0099402">
    <property type="term" value="P:plant organ development"/>
    <property type="evidence" value="ECO:0007669"/>
    <property type="project" value="UniProtKB-ARBA"/>
</dbReference>